<feature type="domain" description="Recombinase" evidence="1">
    <location>
        <begin position="5"/>
        <end position="70"/>
    </location>
</feature>
<organism evidence="2 3">
    <name type="scientific">[Clostridium] fimetarium</name>
    <dbReference type="NCBI Taxonomy" id="99656"/>
    <lineage>
        <taxon>Bacteria</taxon>
        <taxon>Bacillati</taxon>
        <taxon>Bacillota</taxon>
        <taxon>Clostridia</taxon>
        <taxon>Lachnospirales</taxon>
        <taxon>Lachnospiraceae</taxon>
    </lineage>
</organism>
<evidence type="ECO:0000259" key="1">
    <source>
        <dbReference type="Pfam" id="PF07508"/>
    </source>
</evidence>
<evidence type="ECO:0000313" key="3">
    <source>
        <dbReference type="Proteomes" id="UP000199701"/>
    </source>
</evidence>
<dbReference type="InterPro" id="IPR038109">
    <property type="entry name" value="DNA_bind_recomb_sf"/>
</dbReference>
<gene>
    <name evidence="2" type="ORF">SAMN05421659_12013</name>
</gene>
<protein>
    <submittedName>
        <fullName evidence="2">Recombinase</fullName>
    </submittedName>
</protein>
<dbReference type="Proteomes" id="UP000199701">
    <property type="component" value="Unassembled WGS sequence"/>
</dbReference>
<dbReference type="STRING" id="99656.SAMN05421659_12013"/>
<sequence>MIIDEETASIVKLIFKYALNGLIGSDIARKLNGLEIFTPAGYSNTNRQRKYVVDDKTVWTSPKVLKIIRTKGMLAI</sequence>
<evidence type="ECO:0000313" key="2">
    <source>
        <dbReference type="EMBL" id="SEW42999.1"/>
    </source>
</evidence>
<reference evidence="2 3" key="1">
    <citation type="submission" date="2016-10" db="EMBL/GenBank/DDBJ databases">
        <authorList>
            <person name="de Groot N.N."/>
        </authorList>
    </citation>
    <scope>NUCLEOTIDE SEQUENCE [LARGE SCALE GENOMIC DNA]</scope>
    <source>
        <strain evidence="2 3">DSM 9179</strain>
    </source>
</reference>
<proteinExistence type="predicted"/>
<dbReference type="Gene3D" id="3.90.1750.20">
    <property type="entry name" value="Putative Large Serine Recombinase, Chain B, Domain 2"/>
    <property type="match status" value="1"/>
</dbReference>
<dbReference type="InterPro" id="IPR011109">
    <property type="entry name" value="DNA_bind_recombinase_dom"/>
</dbReference>
<keyword evidence="3" id="KW-1185">Reference proteome</keyword>
<dbReference type="EMBL" id="FOJI01000020">
    <property type="protein sequence ID" value="SEW42999.1"/>
    <property type="molecule type" value="Genomic_DNA"/>
</dbReference>
<name>A0A1I0RP31_9FIRM</name>
<accession>A0A1I0RP31</accession>
<dbReference type="Pfam" id="PF07508">
    <property type="entry name" value="Recombinase"/>
    <property type="match status" value="1"/>
</dbReference>
<dbReference type="AlphaFoldDB" id="A0A1I0RP31"/>
<dbReference type="GO" id="GO:0003677">
    <property type="term" value="F:DNA binding"/>
    <property type="evidence" value="ECO:0007669"/>
    <property type="project" value="InterPro"/>
</dbReference>
<dbReference type="GO" id="GO:0000150">
    <property type="term" value="F:DNA strand exchange activity"/>
    <property type="evidence" value="ECO:0007669"/>
    <property type="project" value="InterPro"/>
</dbReference>